<comment type="catalytic activity">
    <reaction evidence="6 8">
        <text>a 2'-deoxyadenosine in DNA + S-adenosyl-L-methionine = an N(6)-methyl-2'-deoxyadenosine in DNA + S-adenosyl-L-homocysteine + H(+)</text>
        <dbReference type="Rhea" id="RHEA:15197"/>
        <dbReference type="Rhea" id="RHEA-COMP:12418"/>
        <dbReference type="Rhea" id="RHEA-COMP:12419"/>
        <dbReference type="ChEBI" id="CHEBI:15378"/>
        <dbReference type="ChEBI" id="CHEBI:57856"/>
        <dbReference type="ChEBI" id="CHEBI:59789"/>
        <dbReference type="ChEBI" id="CHEBI:90615"/>
        <dbReference type="ChEBI" id="CHEBI:90616"/>
        <dbReference type="EC" id="2.1.1.72"/>
    </reaction>
</comment>
<dbReference type="REBASE" id="127162">
    <property type="entry name" value="M.XkhMCBORF2205P"/>
</dbReference>
<evidence type="ECO:0000256" key="1">
    <source>
        <dbReference type="ARBA" id="ARBA00006594"/>
    </source>
</evidence>
<dbReference type="PROSITE" id="PS00092">
    <property type="entry name" value="N6_MTASE"/>
    <property type="match status" value="1"/>
</dbReference>
<dbReference type="SUPFAM" id="SSF53335">
    <property type="entry name" value="S-adenosyl-L-methionine-dependent methyltransferases"/>
    <property type="match status" value="1"/>
</dbReference>
<evidence type="ECO:0000256" key="3">
    <source>
        <dbReference type="ARBA" id="ARBA00022603"/>
    </source>
</evidence>
<dbReference type="EC" id="2.1.1.72" evidence="2 8"/>
<feature type="binding site" evidence="7">
    <location>
        <position position="21"/>
    </location>
    <ligand>
        <name>S-adenosyl-L-methionine</name>
        <dbReference type="ChEBI" id="CHEBI:59789"/>
    </ligand>
</feature>
<keyword evidence="10" id="KW-1185">Reference proteome</keyword>
<dbReference type="PRINTS" id="PR00505">
    <property type="entry name" value="D12N6MTFRASE"/>
</dbReference>
<keyword evidence="5 8" id="KW-0949">S-adenosyl-L-methionine</keyword>
<comment type="caution">
    <text evidence="9">The sequence shown here is derived from an EMBL/GenBank/DDBJ whole genome shotgun (WGS) entry which is preliminary data.</text>
</comment>
<dbReference type="PATRIC" id="fig|880157.4.peg.460"/>
<dbReference type="PIRSF" id="PIRSF000398">
    <property type="entry name" value="M_m6A_EcoRV"/>
    <property type="match status" value="1"/>
</dbReference>
<evidence type="ECO:0000313" key="10">
    <source>
        <dbReference type="Proteomes" id="UP000036277"/>
    </source>
</evidence>
<sequence length="285" mass="32374">MQGRTMCKPAVNEYNRPFLKWAGGKYAVLKQILHRLPHRNRLIEPFVGGGSVFLNAGGFERYLLADINRDLINLYQVATTSNEVLIDKAECFFKQNKSQEAFLDVRAKFNAMSYTSLERAAAFLYLNRHCFNGLTRYNRNGKYNVAYGRYKKPPYFPKAELTHFASIAPRCEFSHAHYSDTIRRAGAGDVIFCDPPYEPLPDTTGFTNYVAGGFTFQDQCTLANELVHAHQRGAHIVMTNSSAPKIREMYESLRFKIHPLNARRTISCKSATRGAISDLICFMEG</sequence>
<accession>A0A0J5IU09</accession>
<dbReference type="GO" id="GO:1904047">
    <property type="term" value="F:S-adenosyl-L-methionine binding"/>
    <property type="evidence" value="ECO:0007669"/>
    <property type="project" value="TreeGrafter"/>
</dbReference>
<reference evidence="9 10" key="1">
    <citation type="submission" date="2015-06" db="EMBL/GenBank/DDBJ databases">
        <title>Draft Whole-Genome Sequence of the Entomopathogenic Bacterium Xenorhabdus khoisanae.</title>
        <authorList>
            <person name="Naidoo S."/>
            <person name="Featherston J."/>
            <person name="Gray V.M."/>
        </authorList>
    </citation>
    <scope>NUCLEOTIDE SEQUENCE [LARGE SCALE GENOMIC DNA]</scope>
    <source>
        <strain evidence="9 10">MCB</strain>
    </source>
</reference>
<dbReference type="EMBL" id="LFCV01000013">
    <property type="protein sequence ID" value="KMJ46660.1"/>
    <property type="molecule type" value="Genomic_DNA"/>
</dbReference>
<dbReference type="InterPro" id="IPR029063">
    <property type="entry name" value="SAM-dependent_MTases_sf"/>
</dbReference>
<keyword evidence="3 8" id="KW-0489">Methyltransferase</keyword>
<dbReference type="Pfam" id="PF02086">
    <property type="entry name" value="MethyltransfD12"/>
    <property type="match status" value="1"/>
</dbReference>
<evidence type="ECO:0000256" key="6">
    <source>
        <dbReference type="ARBA" id="ARBA00047942"/>
    </source>
</evidence>
<evidence type="ECO:0000256" key="7">
    <source>
        <dbReference type="PIRSR" id="PIRSR000398-1"/>
    </source>
</evidence>
<evidence type="ECO:0000313" key="9">
    <source>
        <dbReference type="EMBL" id="KMJ46660.1"/>
    </source>
</evidence>
<organism evidence="9 10">
    <name type="scientific">Xenorhabdus khoisanae</name>
    <dbReference type="NCBI Taxonomy" id="880157"/>
    <lineage>
        <taxon>Bacteria</taxon>
        <taxon>Pseudomonadati</taxon>
        <taxon>Pseudomonadota</taxon>
        <taxon>Gammaproteobacteria</taxon>
        <taxon>Enterobacterales</taxon>
        <taxon>Morganellaceae</taxon>
        <taxon>Xenorhabdus</taxon>
    </lineage>
</organism>
<gene>
    <name evidence="9" type="ORF">AB204_02205</name>
</gene>
<dbReference type="GO" id="GO:0032259">
    <property type="term" value="P:methylation"/>
    <property type="evidence" value="ECO:0007669"/>
    <property type="project" value="UniProtKB-KW"/>
</dbReference>
<feature type="binding site" evidence="7">
    <location>
        <position position="194"/>
    </location>
    <ligand>
        <name>S-adenosyl-L-methionine</name>
        <dbReference type="ChEBI" id="CHEBI:59789"/>
    </ligand>
</feature>
<feature type="binding site" evidence="7">
    <location>
        <position position="66"/>
    </location>
    <ligand>
        <name>S-adenosyl-L-methionine</name>
        <dbReference type="ChEBI" id="CHEBI:59789"/>
    </ligand>
</feature>
<dbReference type="PANTHER" id="PTHR30481:SF3">
    <property type="entry name" value="DNA ADENINE METHYLASE"/>
    <property type="match status" value="1"/>
</dbReference>
<dbReference type="Gene3D" id="1.10.1020.10">
    <property type="entry name" value="Adenine-specific Methyltransferase, Domain 2"/>
    <property type="match status" value="1"/>
</dbReference>
<keyword evidence="4 8" id="KW-0808">Transferase</keyword>
<evidence type="ECO:0000256" key="4">
    <source>
        <dbReference type="ARBA" id="ARBA00022679"/>
    </source>
</evidence>
<name>A0A0J5IU09_9GAMM</name>
<dbReference type="InterPro" id="IPR023095">
    <property type="entry name" value="Ade_MeTrfase_dom_2"/>
</dbReference>
<dbReference type="AlphaFoldDB" id="A0A0J5IU09"/>
<evidence type="ECO:0000256" key="8">
    <source>
        <dbReference type="RuleBase" id="RU361257"/>
    </source>
</evidence>
<dbReference type="STRING" id="880157.AB204_02205"/>
<dbReference type="InterPro" id="IPR012263">
    <property type="entry name" value="M_m6A_EcoRV"/>
</dbReference>
<protein>
    <recommendedName>
        <fullName evidence="2 8">Site-specific DNA-methyltransferase (adenine-specific)</fullName>
        <ecNumber evidence="2 8">2.1.1.72</ecNumber>
    </recommendedName>
</protein>
<dbReference type="GO" id="GO:0009307">
    <property type="term" value="P:DNA restriction-modification system"/>
    <property type="evidence" value="ECO:0007669"/>
    <property type="project" value="InterPro"/>
</dbReference>
<dbReference type="InterPro" id="IPR002052">
    <property type="entry name" value="DNA_methylase_N6_adenine_CS"/>
</dbReference>
<comment type="similarity">
    <text evidence="1 8">Belongs to the N(4)/N(6)-methyltransferase family.</text>
</comment>
<evidence type="ECO:0000256" key="5">
    <source>
        <dbReference type="ARBA" id="ARBA00022691"/>
    </source>
</evidence>
<dbReference type="NCBIfam" id="TIGR00571">
    <property type="entry name" value="dam"/>
    <property type="match status" value="1"/>
</dbReference>
<dbReference type="Gene3D" id="3.40.50.150">
    <property type="entry name" value="Vaccinia Virus protein VP39"/>
    <property type="match status" value="1"/>
</dbReference>
<dbReference type="Proteomes" id="UP000036277">
    <property type="component" value="Unassembled WGS sequence"/>
</dbReference>
<dbReference type="InterPro" id="IPR012327">
    <property type="entry name" value="MeTrfase_D12"/>
</dbReference>
<feature type="binding site" evidence="7">
    <location>
        <position position="25"/>
    </location>
    <ligand>
        <name>S-adenosyl-L-methionine</name>
        <dbReference type="ChEBI" id="CHEBI:59789"/>
    </ligand>
</feature>
<evidence type="ECO:0000256" key="2">
    <source>
        <dbReference type="ARBA" id="ARBA00011900"/>
    </source>
</evidence>
<dbReference type="PANTHER" id="PTHR30481">
    <property type="entry name" value="DNA ADENINE METHYLASE"/>
    <property type="match status" value="1"/>
</dbReference>
<dbReference type="GO" id="GO:0043565">
    <property type="term" value="F:sequence-specific DNA binding"/>
    <property type="evidence" value="ECO:0007669"/>
    <property type="project" value="TreeGrafter"/>
</dbReference>
<proteinExistence type="inferred from homology"/>
<dbReference type="GO" id="GO:0009007">
    <property type="term" value="F:site-specific DNA-methyltransferase (adenine-specific) activity"/>
    <property type="evidence" value="ECO:0007669"/>
    <property type="project" value="UniProtKB-UniRule"/>
</dbReference>
<dbReference type="GO" id="GO:0006298">
    <property type="term" value="P:mismatch repair"/>
    <property type="evidence" value="ECO:0007669"/>
    <property type="project" value="TreeGrafter"/>
</dbReference>